<dbReference type="EMBL" id="CM042050">
    <property type="protein sequence ID" value="KAI3734037.1"/>
    <property type="molecule type" value="Genomic_DNA"/>
</dbReference>
<proteinExistence type="predicted"/>
<name>A0ACB9CIR8_ARCLA</name>
<reference evidence="1 2" key="2">
    <citation type="journal article" date="2022" name="Mol. Ecol. Resour.">
        <title>The genomes of chicory, endive, great burdock and yacon provide insights into Asteraceae paleo-polyploidization history and plant inulin production.</title>
        <authorList>
            <person name="Fan W."/>
            <person name="Wang S."/>
            <person name="Wang H."/>
            <person name="Wang A."/>
            <person name="Jiang F."/>
            <person name="Liu H."/>
            <person name="Zhao H."/>
            <person name="Xu D."/>
            <person name="Zhang Y."/>
        </authorList>
    </citation>
    <scope>NUCLEOTIDE SEQUENCE [LARGE SCALE GENOMIC DNA]</scope>
    <source>
        <strain evidence="2">cv. Niubang</strain>
    </source>
</reference>
<organism evidence="1 2">
    <name type="scientific">Arctium lappa</name>
    <name type="common">Greater burdock</name>
    <name type="synonym">Lappa major</name>
    <dbReference type="NCBI Taxonomy" id="4217"/>
    <lineage>
        <taxon>Eukaryota</taxon>
        <taxon>Viridiplantae</taxon>
        <taxon>Streptophyta</taxon>
        <taxon>Embryophyta</taxon>
        <taxon>Tracheophyta</taxon>
        <taxon>Spermatophyta</taxon>
        <taxon>Magnoliopsida</taxon>
        <taxon>eudicotyledons</taxon>
        <taxon>Gunneridae</taxon>
        <taxon>Pentapetalae</taxon>
        <taxon>asterids</taxon>
        <taxon>campanulids</taxon>
        <taxon>Asterales</taxon>
        <taxon>Asteraceae</taxon>
        <taxon>Carduoideae</taxon>
        <taxon>Cardueae</taxon>
        <taxon>Arctiinae</taxon>
        <taxon>Arctium</taxon>
    </lineage>
</organism>
<evidence type="ECO:0000313" key="1">
    <source>
        <dbReference type="EMBL" id="KAI3734037.1"/>
    </source>
</evidence>
<evidence type="ECO:0000313" key="2">
    <source>
        <dbReference type="Proteomes" id="UP001055879"/>
    </source>
</evidence>
<accession>A0ACB9CIR8</accession>
<protein>
    <submittedName>
        <fullName evidence="1">Uncharacterized protein</fullName>
    </submittedName>
</protein>
<dbReference type="Proteomes" id="UP001055879">
    <property type="component" value="Linkage Group LG04"/>
</dbReference>
<sequence length="237" mass="26854">MGEEEEERWNQKKQTLIDEISDKMINGDFLTKIEAAREIRSMICNCNSSVKLHVKFAAADVIQPLVLLLCSGHHDAREASLLALLNLASRNDRNKEQIVTCGAIPPLVKLRGVEILKPINNNLITVDLRFNRIVGYPPTNFSAYPMLASLTLSYNKFRGRIPWEYNKKTTLNRLFLDGNYLIGLQAKEFFSGKTSISGSFGDNCLKSCPISSELCLKSQKPWSIFQQAYRRKLKPKS</sequence>
<reference evidence="2" key="1">
    <citation type="journal article" date="2022" name="Mol. Ecol. Resour.">
        <title>The genomes of chicory, endive, great burdock and yacon provide insights into Asteraceae palaeo-polyploidization history and plant inulin production.</title>
        <authorList>
            <person name="Fan W."/>
            <person name="Wang S."/>
            <person name="Wang H."/>
            <person name="Wang A."/>
            <person name="Jiang F."/>
            <person name="Liu H."/>
            <person name="Zhao H."/>
            <person name="Xu D."/>
            <person name="Zhang Y."/>
        </authorList>
    </citation>
    <scope>NUCLEOTIDE SEQUENCE [LARGE SCALE GENOMIC DNA]</scope>
    <source>
        <strain evidence="2">cv. Niubang</strain>
    </source>
</reference>
<gene>
    <name evidence="1" type="ORF">L6452_13497</name>
</gene>
<keyword evidence="2" id="KW-1185">Reference proteome</keyword>
<comment type="caution">
    <text evidence="1">The sequence shown here is derived from an EMBL/GenBank/DDBJ whole genome shotgun (WGS) entry which is preliminary data.</text>
</comment>